<dbReference type="GO" id="GO:0006520">
    <property type="term" value="P:amino acid metabolic process"/>
    <property type="evidence" value="ECO:0007669"/>
    <property type="project" value="TreeGrafter"/>
</dbReference>
<dbReference type="GO" id="GO:0043605">
    <property type="term" value="P:amide catabolic process"/>
    <property type="evidence" value="ECO:0007669"/>
    <property type="project" value="TreeGrafter"/>
</dbReference>
<name>A0AAV4N0F1_CAEEX</name>
<dbReference type="GO" id="GO:0043604">
    <property type="term" value="P:amide biosynthetic process"/>
    <property type="evidence" value="ECO:0007669"/>
    <property type="project" value="TreeGrafter"/>
</dbReference>
<dbReference type="GO" id="GO:0006508">
    <property type="term" value="P:proteolysis"/>
    <property type="evidence" value="ECO:0007669"/>
    <property type="project" value="UniProtKB-KW"/>
</dbReference>
<evidence type="ECO:0000256" key="5">
    <source>
        <dbReference type="ARBA" id="ARBA00022801"/>
    </source>
</evidence>
<evidence type="ECO:0000313" key="9">
    <source>
        <dbReference type="Proteomes" id="UP001054945"/>
    </source>
</evidence>
<protein>
    <recommendedName>
        <fullName evidence="2">N-acyl-aliphatic-L-amino acid amidohydrolase</fullName>
        <ecNumber evidence="2">3.5.1.14</ecNumber>
    </recommendedName>
</protein>
<evidence type="ECO:0000256" key="6">
    <source>
        <dbReference type="ARBA" id="ARBA00022833"/>
    </source>
</evidence>
<keyword evidence="5" id="KW-0378">Hydrolase</keyword>
<accession>A0AAV4N0F1</accession>
<dbReference type="EC" id="3.5.1.14" evidence="2"/>
<dbReference type="Proteomes" id="UP001054945">
    <property type="component" value="Unassembled WGS sequence"/>
</dbReference>
<dbReference type="SUPFAM" id="SSF55031">
    <property type="entry name" value="Bacterial exopeptidase dimerisation domain"/>
    <property type="match status" value="1"/>
</dbReference>
<sequence>MPLFMTKPIVSALHRTTTAVTIVNGGSKINTIPNSATASVNLRVHPGQTISEVIDYVTKIVNDDRVKATMLSYSDPHPVSPIDTFGYFNIKKSIKQIYNDSCVLPSLLIANTDTRWYVGLSESIYRFSLVRMTMSQTSRFHGNNERISIKNYVNVYEIGRLKNLMLTV</sequence>
<evidence type="ECO:0000313" key="8">
    <source>
        <dbReference type="EMBL" id="GIX76724.1"/>
    </source>
</evidence>
<dbReference type="InterPro" id="IPR036264">
    <property type="entry name" value="Bact_exopeptidase_dim_dom"/>
</dbReference>
<dbReference type="GO" id="GO:0004046">
    <property type="term" value="F:aminoacylase activity"/>
    <property type="evidence" value="ECO:0007669"/>
    <property type="project" value="UniProtKB-EC"/>
</dbReference>
<dbReference type="AlphaFoldDB" id="A0AAV4N0F1"/>
<gene>
    <name evidence="8" type="primary">pm20d1</name>
    <name evidence="8" type="ORF">CEXT_296031</name>
</gene>
<evidence type="ECO:0000259" key="7">
    <source>
        <dbReference type="Pfam" id="PF07687"/>
    </source>
</evidence>
<evidence type="ECO:0000256" key="2">
    <source>
        <dbReference type="ARBA" id="ARBA00011913"/>
    </source>
</evidence>
<keyword evidence="6" id="KW-0862">Zinc</keyword>
<evidence type="ECO:0000256" key="1">
    <source>
        <dbReference type="ARBA" id="ARBA00006247"/>
    </source>
</evidence>
<evidence type="ECO:0000256" key="4">
    <source>
        <dbReference type="ARBA" id="ARBA00022723"/>
    </source>
</evidence>
<evidence type="ECO:0000256" key="3">
    <source>
        <dbReference type="ARBA" id="ARBA00022670"/>
    </source>
</evidence>
<reference evidence="8 9" key="1">
    <citation type="submission" date="2021-06" db="EMBL/GenBank/DDBJ databases">
        <title>Caerostris extrusa draft genome.</title>
        <authorList>
            <person name="Kono N."/>
            <person name="Arakawa K."/>
        </authorList>
    </citation>
    <scope>NUCLEOTIDE SEQUENCE [LARGE SCALE GENOMIC DNA]</scope>
</reference>
<dbReference type="Gene3D" id="1.10.150.900">
    <property type="match status" value="1"/>
</dbReference>
<comment type="similarity">
    <text evidence="1">Belongs to the peptidase M20A family.</text>
</comment>
<dbReference type="Pfam" id="PF07687">
    <property type="entry name" value="M20_dimer"/>
    <property type="match status" value="1"/>
</dbReference>
<dbReference type="PANTHER" id="PTHR45962">
    <property type="entry name" value="N-FATTY-ACYL-AMINO ACID SYNTHASE/HYDROLASE PM20D1"/>
    <property type="match status" value="1"/>
</dbReference>
<organism evidence="8 9">
    <name type="scientific">Caerostris extrusa</name>
    <name type="common">Bark spider</name>
    <name type="synonym">Caerostris bankana</name>
    <dbReference type="NCBI Taxonomy" id="172846"/>
    <lineage>
        <taxon>Eukaryota</taxon>
        <taxon>Metazoa</taxon>
        <taxon>Ecdysozoa</taxon>
        <taxon>Arthropoda</taxon>
        <taxon>Chelicerata</taxon>
        <taxon>Arachnida</taxon>
        <taxon>Araneae</taxon>
        <taxon>Araneomorphae</taxon>
        <taxon>Entelegynae</taxon>
        <taxon>Araneoidea</taxon>
        <taxon>Araneidae</taxon>
        <taxon>Caerostris</taxon>
    </lineage>
</organism>
<dbReference type="PANTHER" id="PTHR45962:SF1">
    <property type="entry name" value="N-FATTY-ACYL-AMINO ACID SYNTHASE_HYDROLASE PM20D1"/>
    <property type="match status" value="1"/>
</dbReference>
<dbReference type="GO" id="GO:0008233">
    <property type="term" value="F:peptidase activity"/>
    <property type="evidence" value="ECO:0007669"/>
    <property type="project" value="UniProtKB-KW"/>
</dbReference>
<keyword evidence="4" id="KW-0479">Metal-binding</keyword>
<keyword evidence="3" id="KW-0645">Protease</keyword>
<keyword evidence="9" id="KW-1185">Reference proteome</keyword>
<dbReference type="EMBL" id="BPLR01002691">
    <property type="protein sequence ID" value="GIX76724.1"/>
    <property type="molecule type" value="Genomic_DNA"/>
</dbReference>
<dbReference type="Gene3D" id="3.30.70.360">
    <property type="match status" value="1"/>
</dbReference>
<dbReference type="InterPro" id="IPR011650">
    <property type="entry name" value="Peptidase_M20_dimer"/>
</dbReference>
<comment type="caution">
    <text evidence="8">The sequence shown here is derived from an EMBL/GenBank/DDBJ whole genome shotgun (WGS) entry which is preliminary data.</text>
</comment>
<dbReference type="GO" id="GO:0046872">
    <property type="term" value="F:metal ion binding"/>
    <property type="evidence" value="ECO:0007669"/>
    <property type="project" value="UniProtKB-KW"/>
</dbReference>
<proteinExistence type="inferred from homology"/>
<dbReference type="InterPro" id="IPR047177">
    <property type="entry name" value="Pept_M20A"/>
</dbReference>
<feature type="domain" description="Peptidase M20 dimerisation" evidence="7">
    <location>
        <begin position="13"/>
        <end position="64"/>
    </location>
</feature>